<feature type="compositionally biased region" description="Basic and acidic residues" evidence="2">
    <location>
        <begin position="454"/>
        <end position="474"/>
    </location>
</feature>
<reference evidence="3" key="1">
    <citation type="submission" date="2018-11" db="EMBL/GenBank/DDBJ databases">
        <authorList>
            <person name="Alioto T."/>
            <person name="Alioto T."/>
        </authorList>
    </citation>
    <scope>NUCLEOTIDE SEQUENCE</scope>
</reference>
<evidence type="ECO:0000256" key="2">
    <source>
        <dbReference type="SAM" id="MobiDB-lite"/>
    </source>
</evidence>
<dbReference type="PANTHER" id="PTHR14383">
    <property type="entry name" value="SWAP-70 RECOMBINASE"/>
    <property type="match status" value="1"/>
</dbReference>
<feature type="region of interest" description="Disordered" evidence="2">
    <location>
        <begin position="199"/>
        <end position="245"/>
    </location>
</feature>
<evidence type="ECO:0000256" key="1">
    <source>
        <dbReference type="SAM" id="Coils"/>
    </source>
</evidence>
<sequence>MNEEMLRQRNLELEEEKRRREQLEAQLREQEALREAERQRLLELEASKSELEKLLELERQAKKDEETVRRLQAKLLDEESEKRQELEKLKREQEQILKQEREMREGLEDQKEEKDQILLEAQAKLSELENERVEASEKLEKATERLQEAENERLKMEEKVKLWKKPNVGLARPIQPTNRPLISHRGLGAFCATDFLRKSRQQDKQRGMTKKQLDEKYGEHVLDMSDEEETGNHDNKSPKSKTFNEEINTQNMDNVIENSDVKNSATEERLFPLENQPQIIIQTITDENQQALDKVSDNSDEKVEKKEEIKMEEQSKDLENRDMCSQSIDCKEGELDIETEKSSISKEMTLEKNENINEDDVQNNPNNDAKHNQAIAKENLDEELPTHKQGDETMKDDESAESAMDIPSTKKEEKVEIHSLSDDQKRESFEQKDADSEVQIRGSYENVTINSQRIKSDETTKRESDCSNTKKENAINEFEDSSGKNNTDQDSYLYDQPEEETNDKDLSAFSNLTYQNINMNTNNQKSDEKDKEDEDPNVYDYVEMKNEHFEQK</sequence>
<dbReference type="GO" id="GO:0005737">
    <property type="term" value="C:cytoplasm"/>
    <property type="evidence" value="ECO:0007669"/>
    <property type="project" value="TreeGrafter"/>
</dbReference>
<dbReference type="Proteomes" id="UP000596742">
    <property type="component" value="Unassembled WGS sequence"/>
</dbReference>
<feature type="compositionally biased region" description="Basic and acidic residues" evidence="2">
    <location>
        <begin position="408"/>
        <end position="435"/>
    </location>
</feature>
<feature type="coiled-coil region" evidence="1">
    <location>
        <begin position="3"/>
        <end position="159"/>
    </location>
</feature>
<feature type="compositionally biased region" description="Basic and acidic residues" evidence="2">
    <location>
        <begin position="329"/>
        <end position="355"/>
    </location>
</feature>
<dbReference type="PANTHER" id="PTHR14383:SF5">
    <property type="entry name" value="RUN DOMAIN-CONTAINING PROTEIN"/>
    <property type="match status" value="1"/>
</dbReference>
<feature type="compositionally biased region" description="Basic and acidic residues" evidence="2">
    <location>
        <begin position="199"/>
        <end position="223"/>
    </location>
</feature>
<accession>A0A8B6E3M5</accession>
<dbReference type="OrthoDB" id="8434295at2759"/>
<evidence type="ECO:0000313" key="4">
    <source>
        <dbReference type="Proteomes" id="UP000596742"/>
    </source>
</evidence>
<comment type="caution">
    <text evidence="3">The sequence shown here is derived from an EMBL/GenBank/DDBJ whole genome shotgun (WGS) entry which is preliminary data.</text>
</comment>
<feature type="compositionally biased region" description="Basic and acidic residues" evidence="2">
    <location>
        <begin position="384"/>
        <end position="397"/>
    </location>
</feature>
<gene>
    <name evidence="3" type="ORF">MGAL_10B033165</name>
</gene>
<name>A0A8B6E3M5_MYTGA</name>
<dbReference type="AlphaFoldDB" id="A0A8B6E3M5"/>
<feature type="region of interest" description="Disordered" evidence="2">
    <location>
        <begin position="291"/>
        <end position="538"/>
    </location>
</feature>
<dbReference type="EMBL" id="UYJE01004485">
    <property type="protein sequence ID" value="VDI28409.1"/>
    <property type="molecule type" value="Genomic_DNA"/>
</dbReference>
<keyword evidence="1" id="KW-0175">Coiled coil</keyword>
<protein>
    <submittedName>
        <fullName evidence="3">Uncharacterized protein</fullName>
    </submittedName>
</protein>
<keyword evidence="4" id="KW-1185">Reference proteome</keyword>
<feature type="compositionally biased region" description="Basic and acidic residues" evidence="2">
    <location>
        <begin position="294"/>
        <end position="322"/>
    </location>
</feature>
<proteinExistence type="predicted"/>
<feature type="compositionally biased region" description="Polar residues" evidence="2">
    <location>
        <begin position="508"/>
        <end position="524"/>
    </location>
</feature>
<organism evidence="3 4">
    <name type="scientific">Mytilus galloprovincialis</name>
    <name type="common">Mediterranean mussel</name>
    <dbReference type="NCBI Taxonomy" id="29158"/>
    <lineage>
        <taxon>Eukaryota</taxon>
        <taxon>Metazoa</taxon>
        <taxon>Spiralia</taxon>
        <taxon>Lophotrochozoa</taxon>
        <taxon>Mollusca</taxon>
        <taxon>Bivalvia</taxon>
        <taxon>Autobranchia</taxon>
        <taxon>Pteriomorphia</taxon>
        <taxon>Mytilida</taxon>
        <taxon>Mytiloidea</taxon>
        <taxon>Mytilidae</taxon>
        <taxon>Mytilinae</taxon>
        <taxon>Mytilus</taxon>
    </lineage>
</organism>
<evidence type="ECO:0000313" key="3">
    <source>
        <dbReference type="EMBL" id="VDI28409.1"/>
    </source>
</evidence>
<dbReference type="GO" id="GO:0005634">
    <property type="term" value="C:nucleus"/>
    <property type="evidence" value="ECO:0007669"/>
    <property type="project" value="TreeGrafter"/>
</dbReference>